<evidence type="ECO:0008006" key="4">
    <source>
        <dbReference type="Google" id="ProtNLM"/>
    </source>
</evidence>
<organism evidence="2 3">
    <name type="scientific">Filibacter tadaridae</name>
    <dbReference type="NCBI Taxonomy" id="2483811"/>
    <lineage>
        <taxon>Bacteria</taxon>
        <taxon>Bacillati</taxon>
        <taxon>Bacillota</taxon>
        <taxon>Bacilli</taxon>
        <taxon>Bacillales</taxon>
        <taxon>Caryophanaceae</taxon>
        <taxon>Filibacter</taxon>
    </lineage>
</organism>
<keyword evidence="1" id="KW-1133">Transmembrane helix</keyword>
<keyword evidence="1" id="KW-0472">Membrane</keyword>
<keyword evidence="1" id="KW-0812">Transmembrane</keyword>
<feature type="transmembrane region" description="Helical" evidence="1">
    <location>
        <begin position="54"/>
        <end position="71"/>
    </location>
</feature>
<dbReference type="EMBL" id="UXAV01000019">
    <property type="protein sequence ID" value="VDC21093.1"/>
    <property type="molecule type" value="Genomic_DNA"/>
</dbReference>
<name>A0A3P5WC84_9BACL</name>
<gene>
    <name evidence="2" type="ORF">FILTAD_00567</name>
</gene>
<dbReference type="AlphaFoldDB" id="A0A3P5WC84"/>
<keyword evidence="3" id="KW-1185">Reference proteome</keyword>
<protein>
    <recommendedName>
        <fullName evidence="4">DUF4367 domain-containing protein</fullName>
    </recommendedName>
</protein>
<evidence type="ECO:0000313" key="3">
    <source>
        <dbReference type="Proteomes" id="UP000270468"/>
    </source>
</evidence>
<proteinExistence type="predicted"/>
<dbReference type="Proteomes" id="UP000270468">
    <property type="component" value="Unassembled WGS sequence"/>
</dbReference>
<dbReference type="OrthoDB" id="2871129at2"/>
<accession>A0A3P5WC84</accession>
<evidence type="ECO:0000313" key="2">
    <source>
        <dbReference type="EMBL" id="VDC21093.1"/>
    </source>
</evidence>
<dbReference type="RefSeq" id="WP_124069006.1">
    <property type="nucleotide sequence ID" value="NZ_CBCRXF010000012.1"/>
</dbReference>
<evidence type="ECO:0000256" key="1">
    <source>
        <dbReference type="SAM" id="Phobius"/>
    </source>
</evidence>
<reference evidence="2 3" key="1">
    <citation type="submission" date="2018-11" db="EMBL/GenBank/DDBJ databases">
        <authorList>
            <person name="Criscuolo A."/>
        </authorList>
    </citation>
    <scope>NUCLEOTIDE SEQUENCE [LARGE SCALE GENOMIC DNA]</scope>
    <source>
        <strain evidence="2">ATB-66</strain>
    </source>
</reference>
<sequence length="249" mass="28456">MSNLDKQAKKDIDKRTTQDTHGLKDEIWDGLENELFSVKKGEVKKMKRKKKKRVLPFVLLAAAAIILVFTVQTDTGMAFIKTIKDMFVPEKEVVQNIEGQDEITNVDLHEGQDSNYIIYVDETRYKVIKGEVSDIITTIDPLPEKYPEVTMEIKQVADEKPEDLVKKVEADLIKDFPELRDIKEVTEPVEGFLLHGAAGSQWDSKIVHTYIISNGKKGSFIIKENYFLEAAEGHGARFHRMLESFEIVE</sequence>